<dbReference type="eggNOG" id="ENOG502R9DZ">
    <property type="taxonomic scope" value="Eukaryota"/>
</dbReference>
<feature type="compositionally biased region" description="Basic and acidic residues" evidence="1">
    <location>
        <begin position="108"/>
        <end position="121"/>
    </location>
</feature>
<dbReference type="OrthoDB" id="7869073at2759"/>
<feature type="compositionally biased region" description="Polar residues" evidence="1">
    <location>
        <begin position="96"/>
        <end position="107"/>
    </location>
</feature>
<feature type="region of interest" description="Disordered" evidence="1">
    <location>
        <begin position="291"/>
        <end position="321"/>
    </location>
</feature>
<keyword evidence="3" id="KW-1185">Reference proteome</keyword>
<dbReference type="Proteomes" id="UP000007801">
    <property type="component" value="Unassembled WGS sequence"/>
</dbReference>
<reference evidence="2 3" key="1">
    <citation type="journal article" date="2007" name="Nature">
        <title>Evolution of genes and genomes on the Drosophila phylogeny.</title>
        <authorList>
            <consortium name="Drosophila 12 Genomes Consortium"/>
            <person name="Clark A.G."/>
            <person name="Eisen M.B."/>
            <person name="Smith D.R."/>
            <person name="Bergman C.M."/>
            <person name="Oliver B."/>
            <person name="Markow T.A."/>
            <person name="Kaufman T.C."/>
            <person name="Kellis M."/>
            <person name="Gelbart W."/>
            <person name="Iyer V.N."/>
            <person name="Pollard D.A."/>
            <person name="Sackton T.B."/>
            <person name="Larracuente A.M."/>
            <person name="Singh N.D."/>
            <person name="Abad J.P."/>
            <person name="Abt D.N."/>
            <person name="Adryan B."/>
            <person name="Aguade M."/>
            <person name="Akashi H."/>
            <person name="Anderson W.W."/>
            <person name="Aquadro C.F."/>
            <person name="Ardell D.H."/>
            <person name="Arguello R."/>
            <person name="Artieri C.G."/>
            <person name="Barbash D.A."/>
            <person name="Barker D."/>
            <person name="Barsanti P."/>
            <person name="Batterham P."/>
            <person name="Batzoglou S."/>
            <person name="Begun D."/>
            <person name="Bhutkar A."/>
            <person name="Blanco E."/>
            <person name="Bosak S.A."/>
            <person name="Bradley R.K."/>
            <person name="Brand A.D."/>
            <person name="Brent M.R."/>
            <person name="Brooks A.N."/>
            <person name="Brown R.H."/>
            <person name="Butlin R.K."/>
            <person name="Caggese C."/>
            <person name="Calvi B.R."/>
            <person name="Bernardo de Carvalho A."/>
            <person name="Caspi A."/>
            <person name="Castrezana S."/>
            <person name="Celniker S.E."/>
            <person name="Chang J.L."/>
            <person name="Chapple C."/>
            <person name="Chatterji S."/>
            <person name="Chinwalla A."/>
            <person name="Civetta A."/>
            <person name="Clifton S.W."/>
            <person name="Comeron J.M."/>
            <person name="Costello J.C."/>
            <person name="Coyne J.A."/>
            <person name="Daub J."/>
            <person name="David R.G."/>
            <person name="Delcher A.L."/>
            <person name="Delehaunty K."/>
            <person name="Do C.B."/>
            <person name="Ebling H."/>
            <person name="Edwards K."/>
            <person name="Eickbush T."/>
            <person name="Evans J.D."/>
            <person name="Filipski A."/>
            <person name="Findeiss S."/>
            <person name="Freyhult E."/>
            <person name="Fulton L."/>
            <person name="Fulton R."/>
            <person name="Garcia A.C."/>
            <person name="Gardiner A."/>
            <person name="Garfield D.A."/>
            <person name="Garvin B.E."/>
            <person name="Gibson G."/>
            <person name="Gilbert D."/>
            <person name="Gnerre S."/>
            <person name="Godfrey J."/>
            <person name="Good R."/>
            <person name="Gotea V."/>
            <person name="Gravely B."/>
            <person name="Greenberg A.J."/>
            <person name="Griffiths-Jones S."/>
            <person name="Gross S."/>
            <person name="Guigo R."/>
            <person name="Gustafson E.A."/>
            <person name="Haerty W."/>
            <person name="Hahn M.W."/>
            <person name="Halligan D.L."/>
            <person name="Halpern A.L."/>
            <person name="Halter G.M."/>
            <person name="Han M.V."/>
            <person name="Heger A."/>
            <person name="Hillier L."/>
            <person name="Hinrichs A.S."/>
            <person name="Holmes I."/>
            <person name="Hoskins R.A."/>
            <person name="Hubisz M.J."/>
            <person name="Hultmark D."/>
            <person name="Huntley M.A."/>
            <person name="Jaffe D.B."/>
            <person name="Jagadeeshan S."/>
            <person name="Jeck W.R."/>
            <person name="Johnson J."/>
            <person name="Jones C.D."/>
            <person name="Jordan W.C."/>
            <person name="Karpen G.H."/>
            <person name="Kataoka E."/>
            <person name="Keightley P.D."/>
            <person name="Kheradpour P."/>
            <person name="Kirkness E.F."/>
            <person name="Koerich L.B."/>
            <person name="Kristiansen K."/>
            <person name="Kudrna D."/>
            <person name="Kulathinal R.J."/>
            <person name="Kumar S."/>
            <person name="Kwok R."/>
            <person name="Lander E."/>
            <person name="Langley C.H."/>
            <person name="Lapoint R."/>
            <person name="Lazzaro B.P."/>
            <person name="Lee S.J."/>
            <person name="Levesque L."/>
            <person name="Li R."/>
            <person name="Lin C.F."/>
            <person name="Lin M.F."/>
            <person name="Lindblad-Toh K."/>
            <person name="Llopart A."/>
            <person name="Long M."/>
            <person name="Low L."/>
            <person name="Lozovsky E."/>
            <person name="Lu J."/>
            <person name="Luo M."/>
            <person name="Machado C.A."/>
            <person name="Makalowski W."/>
            <person name="Marzo M."/>
            <person name="Matsuda M."/>
            <person name="Matzkin L."/>
            <person name="McAllister B."/>
            <person name="McBride C.S."/>
            <person name="McKernan B."/>
            <person name="McKernan K."/>
            <person name="Mendez-Lago M."/>
            <person name="Minx P."/>
            <person name="Mollenhauer M.U."/>
            <person name="Montooth K."/>
            <person name="Mount S.M."/>
            <person name="Mu X."/>
            <person name="Myers E."/>
            <person name="Negre B."/>
            <person name="Newfeld S."/>
            <person name="Nielsen R."/>
            <person name="Noor M.A."/>
            <person name="O'Grady P."/>
            <person name="Pachter L."/>
            <person name="Papaceit M."/>
            <person name="Parisi M.J."/>
            <person name="Parisi M."/>
            <person name="Parts L."/>
            <person name="Pedersen J.S."/>
            <person name="Pesole G."/>
            <person name="Phillippy A.M."/>
            <person name="Ponting C.P."/>
            <person name="Pop M."/>
            <person name="Porcelli D."/>
            <person name="Powell J.R."/>
            <person name="Prohaska S."/>
            <person name="Pruitt K."/>
            <person name="Puig M."/>
            <person name="Quesneville H."/>
            <person name="Ram K.R."/>
            <person name="Rand D."/>
            <person name="Rasmussen M.D."/>
            <person name="Reed L.K."/>
            <person name="Reenan R."/>
            <person name="Reily A."/>
            <person name="Remington K.A."/>
            <person name="Rieger T.T."/>
            <person name="Ritchie M.G."/>
            <person name="Robin C."/>
            <person name="Rogers Y.H."/>
            <person name="Rohde C."/>
            <person name="Rozas J."/>
            <person name="Rubenfield M.J."/>
            <person name="Ruiz A."/>
            <person name="Russo S."/>
            <person name="Salzberg S.L."/>
            <person name="Sanchez-Gracia A."/>
            <person name="Saranga D.J."/>
            <person name="Sato H."/>
            <person name="Schaeffer S.W."/>
            <person name="Schatz M.C."/>
            <person name="Schlenke T."/>
            <person name="Schwartz R."/>
            <person name="Segarra C."/>
            <person name="Singh R.S."/>
            <person name="Sirot L."/>
            <person name="Sirota M."/>
            <person name="Sisneros N.B."/>
            <person name="Smith C.D."/>
            <person name="Smith T.F."/>
            <person name="Spieth J."/>
            <person name="Stage D.E."/>
            <person name="Stark A."/>
            <person name="Stephan W."/>
            <person name="Strausberg R.L."/>
            <person name="Strempel S."/>
            <person name="Sturgill D."/>
            <person name="Sutton G."/>
            <person name="Sutton G.G."/>
            <person name="Tao W."/>
            <person name="Teichmann S."/>
            <person name="Tobari Y.N."/>
            <person name="Tomimura Y."/>
            <person name="Tsolas J.M."/>
            <person name="Valente V.L."/>
            <person name="Venter E."/>
            <person name="Venter J.C."/>
            <person name="Vicario S."/>
            <person name="Vieira F.G."/>
            <person name="Vilella A.J."/>
            <person name="Villasante A."/>
            <person name="Walenz B."/>
            <person name="Wang J."/>
            <person name="Wasserman M."/>
            <person name="Watts T."/>
            <person name="Wilson D."/>
            <person name="Wilson R.K."/>
            <person name="Wing R.A."/>
            <person name="Wolfner M.F."/>
            <person name="Wong A."/>
            <person name="Wong G.K."/>
            <person name="Wu C.I."/>
            <person name="Wu G."/>
            <person name="Yamamoto D."/>
            <person name="Yang H.P."/>
            <person name="Yang S.P."/>
            <person name="Yorke J.A."/>
            <person name="Yoshida K."/>
            <person name="Zdobnov E."/>
            <person name="Zhang P."/>
            <person name="Zhang Y."/>
            <person name="Zimin A.V."/>
            <person name="Baldwin J."/>
            <person name="Abdouelleil A."/>
            <person name="Abdulkadir J."/>
            <person name="Abebe A."/>
            <person name="Abera B."/>
            <person name="Abreu J."/>
            <person name="Acer S.C."/>
            <person name="Aftuck L."/>
            <person name="Alexander A."/>
            <person name="An P."/>
            <person name="Anderson E."/>
            <person name="Anderson S."/>
            <person name="Arachi H."/>
            <person name="Azer M."/>
            <person name="Bachantsang P."/>
            <person name="Barry A."/>
            <person name="Bayul T."/>
            <person name="Berlin A."/>
            <person name="Bessette D."/>
            <person name="Bloom T."/>
            <person name="Blye J."/>
            <person name="Boguslavskiy L."/>
            <person name="Bonnet C."/>
            <person name="Boukhgalter B."/>
            <person name="Bourzgui I."/>
            <person name="Brown A."/>
            <person name="Cahill P."/>
            <person name="Channer S."/>
            <person name="Cheshatsang Y."/>
            <person name="Chuda L."/>
            <person name="Citroen M."/>
            <person name="Collymore A."/>
            <person name="Cooke P."/>
            <person name="Costello M."/>
            <person name="D'Aco K."/>
            <person name="Daza R."/>
            <person name="De Haan G."/>
            <person name="DeGray S."/>
            <person name="DeMaso C."/>
            <person name="Dhargay N."/>
            <person name="Dooley K."/>
            <person name="Dooley E."/>
            <person name="Doricent M."/>
            <person name="Dorje P."/>
            <person name="Dorjee K."/>
            <person name="Dupes A."/>
            <person name="Elong R."/>
            <person name="Falk J."/>
            <person name="Farina A."/>
            <person name="Faro S."/>
            <person name="Ferguson D."/>
            <person name="Fisher S."/>
            <person name="Foley C.D."/>
            <person name="Franke A."/>
            <person name="Friedrich D."/>
            <person name="Gadbois L."/>
            <person name="Gearin G."/>
            <person name="Gearin C.R."/>
            <person name="Giannoukos G."/>
            <person name="Goode T."/>
            <person name="Graham J."/>
            <person name="Grandbois E."/>
            <person name="Grewal S."/>
            <person name="Gyaltsen K."/>
            <person name="Hafez N."/>
            <person name="Hagos B."/>
            <person name="Hall J."/>
            <person name="Henson C."/>
            <person name="Hollinger A."/>
            <person name="Honan T."/>
            <person name="Huard M.D."/>
            <person name="Hughes L."/>
            <person name="Hurhula B."/>
            <person name="Husby M.E."/>
            <person name="Kamat A."/>
            <person name="Kanga B."/>
            <person name="Kashin S."/>
            <person name="Khazanovich D."/>
            <person name="Kisner P."/>
            <person name="Lance K."/>
            <person name="Lara M."/>
            <person name="Lee W."/>
            <person name="Lennon N."/>
            <person name="Letendre F."/>
            <person name="LeVine R."/>
            <person name="Lipovsky A."/>
            <person name="Liu X."/>
            <person name="Liu J."/>
            <person name="Liu S."/>
            <person name="Lokyitsang T."/>
            <person name="Lokyitsang Y."/>
            <person name="Lubonja R."/>
            <person name="Lui A."/>
            <person name="MacDonald P."/>
            <person name="Magnisalis V."/>
            <person name="Maru K."/>
            <person name="Matthews C."/>
            <person name="McCusker W."/>
            <person name="McDonough S."/>
            <person name="Mehta T."/>
            <person name="Meldrim J."/>
            <person name="Meneus L."/>
            <person name="Mihai O."/>
            <person name="Mihalev A."/>
            <person name="Mihova T."/>
            <person name="Mittelman R."/>
            <person name="Mlenga V."/>
            <person name="Montmayeur A."/>
            <person name="Mulrain L."/>
            <person name="Navidi A."/>
            <person name="Naylor J."/>
            <person name="Negash T."/>
            <person name="Nguyen T."/>
            <person name="Nguyen N."/>
            <person name="Nicol R."/>
            <person name="Norbu C."/>
            <person name="Norbu N."/>
            <person name="Novod N."/>
            <person name="O'Neill B."/>
            <person name="Osman S."/>
            <person name="Markiewicz E."/>
            <person name="Oyono O.L."/>
            <person name="Patti C."/>
            <person name="Phunkhang P."/>
            <person name="Pierre F."/>
            <person name="Priest M."/>
            <person name="Raghuraman S."/>
            <person name="Rege F."/>
            <person name="Reyes R."/>
            <person name="Rise C."/>
            <person name="Rogov P."/>
            <person name="Ross K."/>
            <person name="Ryan E."/>
            <person name="Settipalli S."/>
            <person name="Shea T."/>
            <person name="Sherpa N."/>
            <person name="Shi L."/>
            <person name="Shih D."/>
            <person name="Sparrow T."/>
            <person name="Spaulding J."/>
            <person name="Stalker J."/>
            <person name="Stange-Thomann N."/>
            <person name="Stavropoulos S."/>
            <person name="Stone C."/>
            <person name="Strader C."/>
            <person name="Tesfaye S."/>
            <person name="Thomson T."/>
            <person name="Thoulutsang Y."/>
            <person name="Thoulutsang D."/>
            <person name="Topham K."/>
            <person name="Topping I."/>
            <person name="Tsamla T."/>
            <person name="Vassiliev H."/>
            <person name="Vo A."/>
            <person name="Wangchuk T."/>
            <person name="Wangdi T."/>
            <person name="Weiand M."/>
            <person name="Wilkinson J."/>
            <person name="Wilson A."/>
            <person name="Yadav S."/>
            <person name="Young G."/>
            <person name="Yu Q."/>
            <person name="Zembek L."/>
            <person name="Zhong D."/>
            <person name="Zimmer A."/>
            <person name="Zwirko Z."/>
            <person name="Jaffe D.B."/>
            <person name="Alvarez P."/>
            <person name="Brockman W."/>
            <person name="Butler J."/>
            <person name="Chin C."/>
            <person name="Gnerre S."/>
            <person name="Grabherr M."/>
            <person name="Kleber M."/>
            <person name="Mauceli E."/>
            <person name="MacCallum I."/>
        </authorList>
    </citation>
    <scope>NUCLEOTIDE SEQUENCE [LARGE SCALE GENOMIC DNA]</scope>
    <source>
        <strain evidence="3">Tucson 14024-0371.13</strain>
    </source>
</reference>
<sequence>MTFFNAAGVLMSLDEYSQKCVDAKPLRRSSYKTNRRQAGHLRSYKDLDFFQDEDEDDYDAVPTTGFKSLSLNKEVDPNMNQINFEMDEFNKIYSEETGSTPTVSSNPDQRRIQDNNARRPSDASTTGSDKNLRPNVKARLDLRAQSRSYFKKNQRKRNNQNWNQNNNGQHHRGQGGNRVQKPLVGQPLMEQRMRNAYNAFSNTPEQQNDIKTTVNSVSSFPYQPANNLEQSLIQPERSYGNGFNGPQHTPMPNNKNAVVGELIGISPFGPSNFNVEDVARNVLLLLSSVSSDEPQGQVQNSNWMGGNQYQGNDTSQLHRFN</sequence>
<protein>
    <submittedName>
        <fullName evidence="2">Uncharacterized protein, isoform A</fullName>
    </submittedName>
</protein>
<dbReference type="EMBL" id="CH902619">
    <property type="protein sequence ID" value="EDV35923.1"/>
    <property type="molecule type" value="Genomic_DNA"/>
</dbReference>
<evidence type="ECO:0000313" key="3">
    <source>
        <dbReference type="Proteomes" id="UP000007801"/>
    </source>
</evidence>
<feature type="region of interest" description="Disordered" evidence="1">
    <location>
        <begin position="96"/>
        <end position="181"/>
    </location>
</feature>
<evidence type="ECO:0000256" key="1">
    <source>
        <dbReference type="SAM" id="MobiDB-lite"/>
    </source>
</evidence>
<feature type="compositionally biased region" description="Basic residues" evidence="1">
    <location>
        <begin position="149"/>
        <end position="158"/>
    </location>
</feature>
<dbReference type="AlphaFoldDB" id="B3MI78"/>
<name>B3MI78_DROAN</name>
<dbReference type="KEGG" id="dan:6495558"/>
<proteinExistence type="predicted"/>
<dbReference type="PhylomeDB" id="B3MI78"/>
<feature type="compositionally biased region" description="Polar residues" evidence="1">
    <location>
        <begin position="292"/>
        <end position="321"/>
    </location>
</feature>
<dbReference type="HOGENOM" id="CLU_761352_0_0_1"/>
<accession>B3MI78</accession>
<dbReference type="GeneID" id="6495558"/>
<dbReference type="OMA" id="GHLRSYK"/>
<feature type="compositionally biased region" description="Low complexity" evidence="1">
    <location>
        <begin position="159"/>
        <end position="168"/>
    </location>
</feature>
<gene>
    <name evidence="2" type="primary">Dana\GF12711</name>
    <name evidence="2" type="synonym">dana_GLEANR_12729</name>
    <name evidence="2" type="ORF">GF12711</name>
</gene>
<evidence type="ECO:0000313" key="2">
    <source>
        <dbReference type="EMBL" id="EDV35923.1"/>
    </source>
</evidence>
<organism evidence="2 3">
    <name type="scientific">Drosophila ananassae</name>
    <name type="common">Fruit fly</name>
    <dbReference type="NCBI Taxonomy" id="7217"/>
    <lineage>
        <taxon>Eukaryota</taxon>
        <taxon>Metazoa</taxon>
        <taxon>Ecdysozoa</taxon>
        <taxon>Arthropoda</taxon>
        <taxon>Hexapoda</taxon>
        <taxon>Insecta</taxon>
        <taxon>Pterygota</taxon>
        <taxon>Neoptera</taxon>
        <taxon>Endopterygota</taxon>
        <taxon>Diptera</taxon>
        <taxon>Brachycera</taxon>
        <taxon>Muscomorpha</taxon>
        <taxon>Ephydroidea</taxon>
        <taxon>Drosophilidae</taxon>
        <taxon>Drosophila</taxon>
        <taxon>Sophophora</taxon>
    </lineage>
</organism>